<evidence type="ECO:0000313" key="2">
    <source>
        <dbReference type="Proteomes" id="UP000240830"/>
    </source>
</evidence>
<sequence>EELLPLVSYDPRMLISFAVTSAQCIDESKYTALLKGPISEILARPRPSNNVNDFVDSVLRINTQYQGLLGDYLPRLQPFLMKYWDYRYRMPKLPASLGTFAHCYSQEPAILEKGRIYVVQSIVSSDASFSVAEKLYHKTLGEKVWIPLRHATTAKMPQFVEKILAAEIAESTSTVVQDCIDADVEIGTDWKKSYTQLFNKPTNKPKFNLWCDREWSSPTMRLSATIYRIPWPTAISIVLLLSRGTGSTGSGLKEPSEDDIKMQSGNVAALIKDFDRLTLPALDGEKVITGRNGSVGSALNLPAPKTIIEERHDIQKLRDALNSKDRTSVLLPDNFKLSPELVNGLTLDGAKTLFEIVLNVPNYDEFAKATTNIGRDKVTVASSPLTDELVSTMGPDVCALFANHHLLFEHPEVALEKCISVFIASLNTSEHPQEMLKRLPMDWFAQRPVELLNALTTKQLDHLFQSNHELELDNPSRCQELTVEMAVKLVRLNVIPSNRCISKITGLDTMEFESSHLLFTSPEAFCYYNGPLSKSVTAAMMKDQLETYASKVKGDMICQNLRLEFVTLGVDKVTVRCLHGYFHAVPKPLDIGAIPDSTIEQWISKYPSDVRNLKPEYFEWLPYSCWKHILGCRDNLNKEFLETIVPGSIRKPITLGLPPESLELIDLYAPHGFLESVQTQFITKSLLEALNVGCHETAKQMVKLKSEYPNEFFSGLAVTGARALLGSSRCHRDYDSFLRSEAYWSREISLRFTDCIMPDNVPANPEVCAVLLHAVRDFRERDKIPPECWELHINELVRHTRVSAQMHFLSMTGPYRLSYSGRSPKSSSPHSVSG</sequence>
<accession>A0A2H9TPQ5</accession>
<organism evidence="1 2">
    <name type="scientific">Paramicrosporidium saccamoebae</name>
    <dbReference type="NCBI Taxonomy" id="1246581"/>
    <lineage>
        <taxon>Eukaryota</taxon>
        <taxon>Fungi</taxon>
        <taxon>Fungi incertae sedis</taxon>
        <taxon>Cryptomycota</taxon>
        <taxon>Cryptomycota incertae sedis</taxon>
        <taxon>Paramicrosporidium</taxon>
    </lineage>
</organism>
<dbReference type="EMBL" id="MTSL01000043">
    <property type="protein sequence ID" value="PJF19733.1"/>
    <property type="molecule type" value="Genomic_DNA"/>
</dbReference>
<dbReference type="Proteomes" id="UP000240830">
    <property type="component" value="Unassembled WGS sequence"/>
</dbReference>
<dbReference type="AlphaFoldDB" id="A0A2H9TPQ5"/>
<gene>
    <name evidence="1" type="ORF">PSACC_00452</name>
</gene>
<keyword evidence="2" id="KW-1185">Reference proteome</keyword>
<name>A0A2H9TPQ5_9FUNG</name>
<feature type="non-terminal residue" evidence="1">
    <location>
        <position position="1"/>
    </location>
</feature>
<reference evidence="1 2" key="1">
    <citation type="submission" date="2016-10" db="EMBL/GenBank/DDBJ databases">
        <title>The genome of Paramicrosporidium saccamoebae is the missing link in understanding Cryptomycota and Microsporidia evolution.</title>
        <authorList>
            <person name="Quandt C.A."/>
            <person name="Beaudet D."/>
            <person name="Corsaro D."/>
            <person name="Michel R."/>
            <person name="Corradi N."/>
            <person name="James T."/>
        </authorList>
    </citation>
    <scope>NUCLEOTIDE SEQUENCE [LARGE SCALE GENOMIC DNA]</scope>
    <source>
        <strain evidence="1 2">KSL3</strain>
    </source>
</reference>
<evidence type="ECO:0000313" key="1">
    <source>
        <dbReference type="EMBL" id="PJF19733.1"/>
    </source>
</evidence>
<comment type="caution">
    <text evidence="1">The sequence shown here is derived from an EMBL/GenBank/DDBJ whole genome shotgun (WGS) entry which is preliminary data.</text>
</comment>
<proteinExistence type="predicted"/>
<protein>
    <submittedName>
        <fullName evidence="1">Uncharacterized protein</fullName>
    </submittedName>
</protein>